<name>A0A0S3TF51_PHAAN</name>
<organism evidence="3">
    <name type="scientific">Vigna angularis var. angularis</name>
    <dbReference type="NCBI Taxonomy" id="157739"/>
    <lineage>
        <taxon>Eukaryota</taxon>
        <taxon>Viridiplantae</taxon>
        <taxon>Streptophyta</taxon>
        <taxon>Embryophyta</taxon>
        <taxon>Tracheophyta</taxon>
        <taxon>Spermatophyta</taxon>
        <taxon>Magnoliopsida</taxon>
        <taxon>eudicotyledons</taxon>
        <taxon>Gunneridae</taxon>
        <taxon>Pentapetalae</taxon>
        <taxon>rosids</taxon>
        <taxon>fabids</taxon>
        <taxon>Fabales</taxon>
        <taxon>Fabaceae</taxon>
        <taxon>Papilionoideae</taxon>
        <taxon>50 kb inversion clade</taxon>
        <taxon>NPAAA clade</taxon>
        <taxon>indigoferoid/millettioid clade</taxon>
        <taxon>Phaseoleae</taxon>
        <taxon>Vigna</taxon>
    </lineage>
</organism>
<evidence type="ECO:0000259" key="2">
    <source>
        <dbReference type="Pfam" id="PF13963"/>
    </source>
</evidence>
<feature type="chain" id="PRO_5006619187" description="Transposase-associated domain-containing protein" evidence="1">
    <location>
        <begin position="19"/>
        <end position="87"/>
    </location>
</feature>
<feature type="non-terminal residue" evidence="3">
    <location>
        <position position="87"/>
    </location>
</feature>
<reference evidence="3" key="1">
    <citation type="journal article" date="2015" name="Sci. Rep.">
        <title>The power of single molecule real-time sequencing technology in the de novo assembly of a eukaryotic genome.</title>
        <authorList>
            <person name="Sakai H."/>
            <person name="Naito K."/>
            <person name="Ogiso-Tanaka E."/>
            <person name="Takahashi Y."/>
            <person name="Iseki K."/>
            <person name="Muto C."/>
            <person name="Satou K."/>
            <person name="Teruya K."/>
            <person name="Shiroma A."/>
            <person name="Shimoji M."/>
            <person name="Hirano T."/>
            <person name="Itoh T."/>
            <person name="Kaga A."/>
            <person name="Tomooka N."/>
        </authorList>
    </citation>
    <scope>NUCLEOTIDE SEQUENCE</scope>
</reference>
<evidence type="ECO:0000256" key="1">
    <source>
        <dbReference type="SAM" id="SignalP"/>
    </source>
</evidence>
<protein>
    <recommendedName>
        <fullName evidence="2">Transposase-associated domain-containing protein</fullName>
    </recommendedName>
</protein>
<dbReference type="AlphaFoldDB" id="A0A0S3TF51"/>
<gene>
    <name evidence="3" type="primary">Vigan.UMG165500</name>
    <name evidence="3" type="ORF">VIGAN_UM165500</name>
</gene>
<proteinExistence type="predicted"/>
<sequence>MSHGVLLFWLNFYLFGLSQNMAHYPNHRGWMYDRCYSGRRGLKESFVIGVEEFVETARRYQYYALDGGIRCPCIKCECTSILKDEVV</sequence>
<keyword evidence="1" id="KW-0732">Signal</keyword>
<feature type="signal peptide" evidence="1">
    <location>
        <begin position="1"/>
        <end position="18"/>
    </location>
</feature>
<dbReference type="OrthoDB" id="1917820at2759"/>
<evidence type="ECO:0000313" key="3">
    <source>
        <dbReference type="EMBL" id="BAU03730.1"/>
    </source>
</evidence>
<feature type="domain" description="Transposase-associated" evidence="2">
    <location>
        <begin position="28"/>
        <end position="85"/>
    </location>
</feature>
<dbReference type="EMBL" id="AP016284">
    <property type="protein sequence ID" value="BAU03730.1"/>
    <property type="molecule type" value="Genomic_DNA"/>
</dbReference>
<accession>A0A0S3TF51</accession>
<dbReference type="Pfam" id="PF13963">
    <property type="entry name" value="Transpos_assoc"/>
    <property type="match status" value="1"/>
</dbReference>
<dbReference type="InterPro" id="IPR029480">
    <property type="entry name" value="Transpos_assoc"/>
</dbReference>